<comment type="caution">
    <text evidence="1">The sequence shown here is derived from an EMBL/GenBank/DDBJ whole genome shotgun (WGS) entry which is preliminary data.</text>
</comment>
<accession>A0ACB9T0E0</accession>
<dbReference type="EMBL" id="CM043020">
    <property type="protein sequence ID" value="KAI4460264.1"/>
    <property type="molecule type" value="Genomic_DNA"/>
</dbReference>
<organism evidence="1 2">
    <name type="scientific">Holotrichia oblita</name>
    <name type="common">Chafer beetle</name>
    <dbReference type="NCBI Taxonomy" id="644536"/>
    <lineage>
        <taxon>Eukaryota</taxon>
        <taxon>Metazoa</taxon>
        <taxon>Ecdysozoa</taxon>
        <taxon>Arthropoda</taxon>
        <taxon>Hexapoda</taxon>
        <taxon>Insecta</taxon>
        <taxon>Pterygota</taxon>
        <taxon>Neoptera</taxon>
        <taxon>Endopterygota</taxon>
        <taxon>Coleoptera</taxon>
        <taxon>Polyphaga</taxon>
        <taxon>Scarabaeiformia</taxon>
        <taxon>Scarabaeidae</taxon>
        <taxon>Melolonthinae</taxon>
        <taxon>Holotrichia</taxon>
    </lineage>
</organism>
<keyword evidence="2" id="KW-1185">Reference proteome</keyword>
<proteinExistence type="predicted"/>
<gene>
    <name evidence="1" type="ORF">MML48_6g00020042</name>
</gene>
<dbReference type="Proteomes" id="UP001056778">
    <property type="component" value="Chromosome 6"/>
</dbReference>
<sequence>MSEDGEKDGKKHGDSDFLLVLAKSDATNKANIKETLTEWAQPKKAMVTTDAVNAPPPLVKPKVVALMVRLKTVVCADQAADSSSPEEQEEAKSVPVKVNLKKSSLTRSYQDLKELFGESDAAKLPSPISNLASSSTSLRSPFTHSTDSVYRSRSLSPHPDLYYFSLIKSGDVTKLKNKFEPRRCNSDSQINQKSQIYIPGQILGGG</sequence>
<evidence type="ECO:0000313" key="1">
    <source>
        <dbReference type="EMBL" id="KAI4460264.1"/>
    </source>
</evidence>
<name>A0ACB9T0E0_HOLOL</name>
<reference evidence="1" key="1">
    <citation type="submission" date="2022-04" db="EMBL/GenBank/DDBJ databases">
        <title>Chromosome-scale genome assembly of Holotrichia oblita Faldermann.</title>
        <authorList>
            <person name="Rongchong L."/>
        </authorList>
    </citation>
    <scope>NUCLEOTIDE SEQUENCE</scope>
    <source>
        <strain evidence="1">81SQS9</strain>
    </source>
</reference>
<protein>
    <submittedName>
        <fullName evidence="1">Uncharacterized protein</fullName>
    </submittedName>
</protein>
<evidence type="ECO:0000313" key="2">
    <source>
        <dbReference type="Proteomes" id="UP001056778"/>
    </source>
</evidence>